<keyword evidence="2" id="KW-1185">Reference proteome</keyword>
<dbReference type="AlphaFoldDB" id="A0A2P6PG80"/>
<organism evidence="1 2">
    <name type="scientific">Rosa chinensis</name>
    <name type="common">China rose</name>
    <dbReference type="NCBI Taxonomy" id="74649"/>
    <lineage>
        <taxon>Eukaryota</taxon>
        <taxon>Viridiplantae</taxon>
        <taxon>Streptophyta</taxon>
        <taxon>Embryophyta</taxon>
        <taxon>Tracheophyta</taxon>
        <taxon>Spermatophyta</taxon>
        <taxon>Magnoliopsida</taxon>
        <taxon>eudicotyledons</taxon>
        <taxon>Gunneridae</taxon>
        <taxon>Pentapetalae</taxon>
        <taxon>rosids</taxon>
        <taxon>fabids</taxon>
        <taxon>Rosales</taxon>
        <taxon>Rosaceae</taxon>
        <taxon>Rosoideae</taxon>
        <taxon>Rosoideae incertae sedis</taxon>
        <taxon>Rosa</taxon>
    </lineage>
</organism>
<name>A0A2P6PG80_ROSCH</name>
<comment type="caution">
    <text evidence="1">The sequence shown here is derived from an EMBL/GenBank/DDBJ whole genome shotgun (WGS) entry which is preliminary data.</text>
</comment>
<dbReference type="Proteomes" id="UP000238479">
    <property type="component" value="Chromosome 7"/>
</dbReference>
<accession>A0A2P6PG80</accession>
<protein>
    <submittedName>
        <fullName evidence="1">Uncharacterized protein</fullName>
    </submittedName>
</protein>
<sequence>MRAAGISGLLEERPVWAVMEVSLDEAAPVIGGLLEVLMIGTERRGWSLALQVGGRTQVWRVRQGVQRWTEAGGGLG</sequence>
<dbReference type="Gramene" id="PRQ20937">
    <property type="protein sequence ID" value="PRQ20937"/>
    <property type="gene ID" value="RchiOBHm_Chr7g0233571"/>
</dbReference>
<evidence type="ECO:0000313" key="2">
    <source>
        <dbReference type="Proteomes" id="UP000238479"/>
    </source>
</evidence>
<reference evidence="1 2" key="1">
    <citation type="journal article" date="2018" name="Nat. Genet.">
        <title>The Rosa genome provides new insights in the design of modern roses.</title>
        <authorList>
            <person name="Bendahmane M."/>
        </authorList>
    </citation>
    <scope>NUCLEOTIDE SEQUENCE [LARGE SCALE GENOMIC DNA]</scope>
    <source>
        <strain evidence="2">cv. Old Blush</strain>
    </source>
</reference>
<dbReference type="EMBL" id="PDCK01000045">
    <property type="protein sequence ID" value="PRQ20937.1"/>
    <property type="molecule type" value="Genomic_DNA"/>
</dbReference>
<evidence type="ECO:0000313" key="1">
    <source>
        <dbReference type="EMBL" id="PRQ20937.1"/>
    </source>
</evidence>
<proteinExistence type="predicted"/>
<gene>
    <name evidence="1" type="ORF">RchiOBHm_Chr7g0233571</name>
</gene>